<dbReference type="EMBL" id="JAPDIA010000009">
    <property type="protein sequence ID" value="MDG0814239.1"/>
    <property type="molecule type" value="Genomic_DNA"/>
</dbReference>
<name>A0A9X4L5H0_9BACL</name>
<evidence type="ECO:0000313" key="2">
    <source>
        <dbReference type="EMBL" id="MDG0814239.1"/>
    </source>
</evidence>
<keyword evidence="3" id="KW-1185">Reference proteome</keyword>
<accession>A0A9X4L5H0</accession>
<dbReference type="InterPro" id="IPR051044">
    <property type="entry name" value="MAG_DAG_Lipase"/>
</dbReference>
<feature type="domain" description="Serine aminopeptidase S33" evidence="1">
    <location>
        <begin position="39"/>
        <end position="272"/>
    </location>
</feature>
<organism evidence="2 3">
    <name type="scientific">Cohnella rhizosphaerae</name>
    <dbReference type="NCBI Taxonomy" id="1457232"/>
    <lineage>
        <taxon>Bacteria</taxon>
        <taxon>Bacillati</taxon>
        <taxon>Bacillota</taxon>
        <taxon>Bacilli</taxon>
        <taxon>Bacillales</taxon>
        <taxon>Paenibacillaceae</taxon>
        <taxon>Cohnella</taxon>
    </lineage>
</organism>
<evidence type="ECO:0000313" key="3">
    <source>
        <dbReference type="Proteomes" id="UP001153404"/>
    </source>
</evidence>
<dbReference type="InterPro" id="IPR029058">
    <property type="entry name" value="AB_hydrolase_fold"/>
</dbReference>
<dbReference type="Gene3D" id="3.40.50.1820">
    <property type="entry name" value="alpha/beta hydrolase"/>
    <property type="match status" value="1"/>
</dbReference>
<proteinExistence type="predicted"/>
<dbReference type="PRINTS" id="PR00111">
    <property type="entry name" value="ABHYDROLASE"/>
</dbReference>
<protein>
    <submittedName>
        <fullName evidence="2">Lysophospholipase</fullName>
    </submittedName>
</protein>
<dbReference type="Pfam" id="PF12146">
    <property type="entry name" value="Hydrolase_4"/>
    <property type="match status" value="1"/>
</dbReference>
<dbReference type="InterPro" id="IPR000073">
    <property type="entry name" value="AB_hydrolase_1"/>
</dbReference>
<dbReference type="RefSeq" id="WP_277539000.1">
    <property type="nucleotide sequence ID" value="NZ_JAPDIA010000009.1"/>
</dbReference>
<sequence>MNYQPFSWTLSDGTVMAAGEWAADEWAAGGENERAASAAPSAVVLIVHGMGEHMGRYEHVAQMFTDAGYAALGFDQRGHGRTTGKRGHTPSYEGLLEGVDLLFAEAARRYPGVPVILYGHSMGGNVALNYLLRRKPDVAGAVIGSPWLRLAFAPPQAQVVIGRLVERLYPGFTNKRPMNADHLTTDPAMVERYRTDPLGHGHITARFFFGVQRAGLWATQHAGELGAPILLMHGDDDRVTSVAASRQFAERAGPLCDYREWPGYKHELHNELARQPVLAAMRGWIAERLTDEKRKTAMKR</sequence>
<dbReference type="SUPFAM" id="SSF53474">
    <property type="entry name" value="alpha/beta-Hydrolases"/>
    <property type="match status" value="1"/>
</dbReference>
<comment type="caution">
    <text evidence="2">The sequence shown here is derived from an EMBL/GenBank/DDBJ whole genome shotgun (WGS) entry which is preliminary data.</text>
</comment>
<dbReference type="InterPro" id="IPR022742">
    <property type="entry name" value="Hydrolase_4"/>
</dbReference>
<evidence type="ECO:0000259" key="1">
    <source>
        <dbReference type="Pfam" id="PF12146"/>
    </source>
</evidence>
<dbReference type="PANTHER" id="PTHR11614">
    <property type="entry name" value="PHOSPHOLIPASE-RELATED"/>
    <property type="match status" value="1"/>
</dbReference>
<dbReference type="AlphaFoldDB" id="A0A9X4L5H0"/>
<gene>
    <name evidence="2" type="ORF">OMP40_36895</name>
</gene>
<reference evidence="2" key="1">
    <citation type="submission" date="2022-10" db="EMBL/GenBank/DDBJ databases">
        <title>Comparative genomic analysis of Cohnella hashimotonis sp. nov., isolated from the International Space Station.</title>
        <authorList>
            <person name="Simpson A."/>
            <person name="Venkateswaran K."/>
        </authorList>
    </citation>
    <scope>NUCLEOTIDE SEQUENCE</scope>
    <source>
        <strain evidence="2">DSM 28161</strain>
    </source>
</reference>
<dbReference type="Proteomes" id="UP001153404">
    <property type="component" value="Unassembled WGS sequence"/>
</dbReference>